<reference evidence="1 2" key="1">
    <citation type="submission" date="2020-08" db="EMBL/GenBank/DDBJ databases">
        <title>Aphidius gifuensis genome sequencing and assembly.</title>
        <authorList>
            <person name="Du Z."/>
        </authorList>
    </citation>
    <scope>NUCLEOTIDE SEQUENCE [LARGE SCALE GENOMIC DNA]</scope>
    <source>
        <strain evidence="1">YNYX2018</strain>
        <tissue evidence="1">Adults</tissue>
    </source>
</reference>
<dbReference type="EMBL" id="JACMRX010000002">
    <property type="protein sequence ID" value="KAF7995129.1"/>
    <property type="molecule type" value="Genomic_DNA"/>
</dbReference>
<name>A0A835CSL7_APHGI</name>
<keyword evidence="2" id="KW-1185">Reference proteome</keyword>
<dbReference type="OrthoDB" id="272357at2759"/>
<proteinExistence type="predicted"/>
<organism evidence="1 2">
    <name type="scientific">Aphidius gifuensis</name>
    <name type="common">Parasitoid wasp</name>
    <dbReference type="NCBI Taxonomy" id="684658"/>
    <lineage>
        <taxon>Eukaryota</taxon>
        <taxon>Metazoa</taxon>
        <taxon>Ecdysozoa</taxon>
        <taxon>Arthropoda</taxon>
        <taxon>Hexapoda</taxon>
        <taxon>Insecta</taxon>
        <taxon>Pterygota</taxon>
        <taxon>Neoptera</taxon>
        <taxon>Endopterygota</taxon>
        <taxon>Hymenoptera</taxon>
        <taxon>Apocrita</taxon>
        <taxon>Ichneumonoidea</taxon>
        <taxon>Braconidae</taxon>
        <taxon>Aphidiinae</taxon>
        <taxon>Aphidius</taxon>
    </lineage>
</organism>
<evidence type="ECO:0000313" key="1">
    <source>
        <dbReference type="EMBL" id="KAF7995129.1"/>
    </source>
</evidence>
<sequence length="71" mass="8472">MTDLDILSDYRFLEEGNFKADLMRKERIQKFTNNKTPLVDLQRIKKAAQQRSTKLEFLPQNFTEHQDKLVS</sequence>
<comment type="caution">
    <text evidence="1">The sequence shown here is derived from an EMBL/GenBank/DDBJ whole genome shotgun (WGS) entry which is preliminary data.</text>
</comment>
<gene>
    <name evidence="1" type="ORF">HCN44_004601</name>
</gene>
<evidence type="ECO:0008006" key="3">
    <source>
        <dbReference type="Google" id="ProtNLM"/>
    </source>
</evidence>
<dbReference type="Proteomes" id="UP000639338">
    <property type="component" value="Unassembled WGS sequence"/>
</dbReference>
<protein>
    <recommendedName>
        <fullName evidence="3">Gustatory receptor</fullName>
    </recommendedName>
</protein>
<accession>A0A835CSL7</accession>
<evidence type="ECO:0000313" key="2">
    <source>
        <dbReference type="Proteomes" id="UP000639338"/>
    </source>
</evidence>
<dbReference type="AlphaFoldDB" id="A0A835CSL7"/>